<evidence type="ECO:0000313" key="2">
    <source>
        <dbReference type="Proteomes" id="UP001160148"/>
    </source>
</evidence>
<dbReference type="AlphaFoldDB" id="A0AAV0XUM5"/>
<name>A0AAV0XUM5_9HEMI</name>
<proteinExistence type="predicted"/>
<evidence type="ECO:0000313" key="1">
    <source>
        <dbReference type="EMBL" id="CAI6370916.1"/>
    </source>
</evidence>
<reference evidence="1 2" key="1">
    <citation type="submission" date="2023-01" db="EMBL/GenBank/DDBJ databases">
        <authorList>
            <person name="Whitehead M."/>
        </authorList>
    </citation>
    <scope>NUCLEOTIDE SEQUENCE [LARGE SCALE GENOMIC DNA]</scope>
</reference>
<dbReference type="Proteomes" id="UP001160148">
    <property type="component" value="Unassembled WGS sequence"/>
</dbReference>
<gene>
    <name evidence="1" type="ORF">MEUPH1_LOCUS24988</name>
</gene>
<accession>A0AAV0XUM5</accession>
<dbReference type="EMBL" id="CARXXK010000627">
    <property type="protein sequence ID" value="CAI6370916.1"/>
    <property type="molecule type" value="Genomic_DNA"/>
</dbReference>
<comment type="caution">
    <text evidence="1">The sequence shown here is derived from an EMBL/GenBank/DDBJ whole genome shotgun (WGS) entry which is preliminary data.</text>
</comment>
<sequence length="141" mass="16061">MINDQKVKLGPINTICQNRNRPLIFGIGSPQFSGWRTENFVIKINKSDCCVKTNNGSILLIENIATCETSKRIMVIGRCYEQQEPLFLQPCNSTLFGIYRVSKLGALRAFYIDDIKEKLVRLPLNENIGLMVIIPFIHNDD</sequence>
<organism evidence="1 2">
    <name type="scientific">Macrosiphum euphorbiae</name>
    <name type="common">potato aphid</name>
    <dbReference type="NCBI Taxonomy" id="13131"/>
    <lineage>
        <taxon>Eukaryota</taxon>
        <taxon>Metazoa</taxon>
        <taxon>Ecdysozoa</taxon>
        <taxon>Arthropoda</taxon>
        <taxon>Hexapoda</taxon>
        <taxon>Insecta</taxon>
        <taxon>Pterygota</taxon>
        <taxon>Neoptera</taxon>
        <taxon>Paraneoptera</taxon>
        <taxon>Hemiptera</taxon>
        <taxon>Sternorrhyncha</taxon>
        <taxon>Aphidomorpha</taxon>
        <taxon>Aphidoidea</taxon>
        <taxon>Aphididae</taxon>
        <taxon>Macrosiphini</taxon>
        <taxon>Macrosiphum</taxon>
    </lineage>
</organism>
<protein>
    <submittedName>
        <fullName evidence="1">Uncharacterized protein</fullName>
    </submittedName>
</protein>
<keyword evidence="2" id="KW-1185">Reference proteome</keyword>